<evidence type="ECO:0000256" key="1">
    <source>
        <dbReference type="SAM" id="MobiDB-lite"/>
    </source>
</evidence>
<evidence type="ECO:0008006" key="4">
    <source>
        <dbReference type="Google" id="ProtNLM"/>
    </source>
</evidence>
<evidence type="ECO:0000313" key="3">
    <source>
        <dbReference type="Proteomes" id="UP000051936"/>
    </source>
</evidence>
<reference evidence="2 3" key="1">
    <citation type="submission" date="2015-09" db="EMBL/GenBank/DDBJ databases">
        <title>Draft Genome Sequence of Bradyrhizobium manausense Strain BR 3351T, a Novel Symbiotic Nitrogen-Fixing Alphaproteobacterium Isolated from Brazilian Amazon Rain Forest.</title>
        <authorList>
            <person name="De Araujo J.L."/>
            <person name="Zilli J.E."/>
        </authorList>
    </citation>
    <scope>NUCLEOTIDE SEQUENCE [LARGE SCALE GENOMIC DNA]</scope>
    <source>
        <strain evidence="2 3">BR3351</strain>
    </source>
</reference>
<sequence length="289" mass="32310">MYNRINDSSSFPWAAYHDSDETTQSAFDAYGRSFEDAFSGMHVTDPGSYGSSSASGSRSYFLASEPPVVELSRDEFLEKVEDFYGDEIHEIASNPQRYSAPIANKAARTAQVAYDSGRKGSEDARYFSYQLGEKSVGLLRTESGAPFKEVFKDKRARAKFERLFPGRKEITSTIDFRVVHPLVDNAGDILLEHQLRLDGDSPLLLSHPINESARNRAATLGFVDVSDSMMVLDPTRSDKWTNNSAGDWQRADKPPLYLAKTEESGGRHAESSARAANRTPDWEDDYDFM</sequence>
<protein>
    <recommendedName>
        <fullName evidence="4">Effector protein NopP</fullName>
    </recommendedName>
</protein>
<feature type="compositionally biased region" description="Basic and acidic residues" evidence="1">
    <location>
        <begin position="260"/>
        <end position="271"/>
    </location>
</feature>
<evidence type="ECO:0000313" key="2">
    <source>
        <dbReference type="EMBL" id="KRQ06479.1"/>
    </source>
</evidence>
<feature type="region of interest" description="Disordered" evidence="1">
    <location>
        <begin position="242"/>
        <end position="289"/>
    </location>
</feature>
<gene>
    <name evidence="2" type="ORF">AOQ71_26065</name>
</gene>
<accession>A0A0R3DII2</accession>
<comment type="caution">
    <text evidence="2">The sequence shown here is derived from an EMBL/GenBank/DDBJ whole genome shotgun (WGS) entry which is preliminary data.</text>
</comment>
<dbReference type="AlphaFoldDB" id="A0A0R3DII2"/>
<dbReference type="Proteomes" id="UP000051936">
    <property type="component" value="Unassembled WGS sequence"/>
</dbReference>
<dbReference type="OrthoDB" id="9804669at2"/>
<name>A0A0R3DII2_9BRAD</name>
<keyword evidence="3" id="KW-1185">Reference proteome</keyword>
<organism evidence="2 3">
    <name type="scientific">Bradyrhizobium manausense</name>
    <dbReference type="NCBI Taxonomy" id="989370"/>
    <lineage>
        <taxon>Bacteria</taxon>
        <taxon>Pseudomonadati</taxon>
        <taxon>Pseudomonadota</taxon>
        <taxon>Alphaproteobacteria</taxon>
        <taxon>Hyphomicrobiales</taxon>
        <taxon>Nitrobacteraceae</taxon>
        <taxon>Bradyrhizobium</taxon>
    </lineage>
</organism>
<dbReference type="RefSeq" id="WP_057752891.1">
    <property type="nucleotide sequence ID" value="NZ_LJYG01000101.1"/>
</dbReference>
<proteinExistence type="predicted"/>
<dbReference type="EMBL" id="LJYG01000101">
    <property type="protein sequence ID" value="KRQ06479.1"/>
    <property type="molecule type" value="Genomic_DNA"/>
</dbReference>